<dbReference type="EMBL" id="AFQE01000083">
    <property type="protein sequence ID" value="EGQ76653.1"/>
    <property type="molecule type" value="Genomic_DNA"/>
</dbReference>
<evidence type="ECO:0000313" key="2">
    <source>
        <dbReference type="Proteomes" id="UP000004982"/>
    </source>
</evidence>
<protein>
    <submittedName>
        <fullName evidence="1">Uncharacterized protein</fullName>
    </submittedName>
</protein>
<sequence length="50" mass="5973">MYLKRVILAERSSEKVLAKLAALVLAKPLRVFRRPCRFKFNRKLCCRHQD</sequence>
<organism evidence="1 2">
    <name type="scientific">Neisseria macacae ATCC 33926</name>
    <dbReference type="NCBI Taxonomy" id="997348"/>
    <lineage>
        <taxon>Bacteria</taxon>
        <taxon>Pseudomonadati</taxon>
        <taxon>Pseudomonadota</taxon>
        <taxon>Betaproteobacteria</taxon>
        <taxon>Neisseriales</taxon>
        <taxon>Neisseriaceae</taxon>
        <taxon>Neisseria</taxon>
    </lineage>
</organism>
<comment type="caution">
    <text evidence="1">The sequence shown here is derived from an EMBL/GenBank/DDBJ whole genome shotgun (WGS) entry which is preliminary data.</text>
</comment>
<evidence type="ECO:0000313" key="1">
    <source>
        <dbReference type="EMBL" id="EGQ76653.1"/>
    </source>
</evidence>
<gene>
    <name evidence="1" type="ORF">HMPREF9418_1749</name>
</gene>
<reference evidence="1 2" key="1">
    <citation type="submission" date="2011-05" db="EMBL/GenBank/DDBJ databases">
        <authorList>
            <person name="Muzny D."/>
            <person name="Qin X."/>
            <person name="Deng J."/>
            <person name="Jiang H."/>
            <person name="Liu Y."/>
            <person name="Qu J."/>
            <person name="Song X.-Z."/>
            <person name="Zhang L."/>
            <person name="Thornton R."/>
            <person name="Coyle M."/>
            <person name="Francisco L."/>
            <person name="Jackson L."/>
            <person name="Javaid M."/>
            <person name="Korchina V."/>
            <person name="Kovar C."/>
            <person name="Mata R."/>
            <person name="Mathew T."/>
            <person name="Ngo R."/>
            <person name="Nguyen L."/>
            <person name="Nguyen N."/>
            <person name="Okwuonu G."/>
            <person name="Ongeri F."/>
            <person name="Pham C."/>
            <person name="Simmons D."/>
            <person name="Wilczek-Boney K."/>
            <person name="Hale W."/>
            <person name="Jakkamsetti A."/>
            <person name="Pham P."/>
            <person name="Ruth R."/>
            <person name="San Lucas F."/>
            <person name="Warren J."/>
            <person name="Zhang J."/>
            <person name="Zhao Z."/>
            <person name="Zhou C."/>
            <person name="Zhu D."/>
            <person name="Lee S."/>
            <person name="Bess C."/>
            <person name="Blankenburg K."/>
            <person name="Forbes L."/>
            <person name="Fu Q."/>
            <person name="Gubbala S."/>
            <person name="Hirani K."/>
            <person name="Jayaseelan J.C."/>
            <person name="Lara F."/>
            <person name="Munidasa M."/>
            <person name="Palculict T."/>
            <person name="Patil S."/>
            <person name="Pu L.-L."/>
            <person name="Saada N."/>
            <person name="Tang L."/>
            <person name="Weissenberger G."/>
            <person name="Zhu Y."/>
            <person name="Hemphill L."/>
            <person name="Shang Y."/>
            <person name="Youmans B."/>
            <person name="Ayvaz T."/>
            <person name="Ross M."/>
            <person name="Santibanez J."/>
            <person name="Aqrawi P."/>
            <person name="Gross S."/>
            <person name="Joshi V."/>
            <person name="Fowler G."/>
            <person name="Nazareth L."/>
            <person name="Reid J."/>
            <person name="Worley K."/>
            <person name="Petrosino J."/>
            <person name="Highlander S."/>
            <person name="Gibbs R."/>
        </authorList>
    </citation>
    <scope>NUCLEOTIDE SEQUENCE [LARGE SCALE GENOMIC DNA]</scope>
    <source>
        <strain evidence="1 2">ATCC 33926</strain>
    </source>
</reference>
<accession>A0AA36UJ19</accession>
<dbReference type="AlphaFoldDB" id="A0AA36UJ19"/>
<name>A0AA36UJ19_9NEIS</name>
<dbReference type="Proteomes" id="UP000004982">
    <property type="component" value="Unassembled WGS sequence"/>
</dbReference>
<proteinExistence type="predicted"/>